<evidence type="ECO:0000313" key="2">
    <source>
        <dbReference type="EMBL" id="MPM38840.1"/>
    </source>
</evidence>
<feature type="region of interest" description="Disordered" evidence="1">
    <location>
        <begin position="345"/>
        <end position="368"/>
    </location>
</feature>
<dbReference type="EMBL" id="VSSQ01008427">
    <property type="protein sequence ID" value="MPM38840.1"/>
    <property type="molecule type" value="Genomic_DNA"/>
</dbReference>
<reference evidence="2" key="1">
    <citation type="submission" date="2019-08" db="EMBL/GenBank/DDBJ databases">
        <authorList>
            <person name="Kucharzyk K."/>
            <person name="Murdoch R.W."/>
            <person name="Higgins S."/>
            <person name="Loffler F."/>
        </authorList>
    </citation>
    <scope>NUCLEOTIDE SEQUENCE</scope>
</reference>
<feature type="region of interest" description="Disordered" evidence="1">
    <location>
        <begin position="234"/>
        <end position="293"/>
    </location>
</feature>
<name>A0A644ZD92_9ZZZZ</name>
<feature type="compositionally biased region" description="Basic and acidic residues" evidence="1">
    <location>
        <begin position="171"/>
        <end position="196"/>
    </location>
</feature>
<feature type="compositionally biased region" description="Basic and acidic residues" evidence="1">
    <location>
        <begin position="276"/>
        <end position="286"/>
    </location>
</feature>
<accession>A0A644ZD92</accession>
<protein>
    <submittedName>
        <fullName evidence="2">Uncharacterized protein</fullName>
    </submittedName>
</protein>
<gene>
    <name evidence="2" type="ORF">SDC9_85470</name>
</gene>
<evidence type="ECO:0000256" key="1">
    <source>
        <dbReference type="SAM" id="MobiDB-lite"/>
    </source>
</evidence>
<comment type="caution">
    <text evidence="2">The sequence shown here is derived from an EMBL/GenBank/DDBJ whole genome shotgun (WGS) entry which is preliminary data.</text>
</comment>
<organism evidence="2">
    <name type="scientific">bioreactor metagenome</name>
    <dbReference type="NCBI Taxonomy" id="1076179"/>
    <lineage>
        <taxon>unclassified sequences</taxon>
        <taxon>metagenomes</taxon>
        <taxon>ecological metagenomes</taxon>
    </lineage>
</organism>
<proteinExistence type="predicted"/>
<feature type="compositionally biased region" description="Basic and acidic residues" evidence="1">
    <location>
        <begin position="239"/>
        <end position="270"/>
    </location>
</feature>
<feature type="region of interest" description="Disordered" evidence="1">
    <location>
        <begin position="169"/>
        <end position="196"/>
    </location>
</feature>
<sequence length="368" mass="40785">MRKNRAIGRGTAHIWALPVRSVSVGASLQREGCDRGRMYFARQTFGRDGHRSQELRSETGKGMEHLAQREARGTIKLPFHPRRGKRSFLVAEVLRKNKVSLVVILDRLVILCLGHMFGRRVFSPSQLILFAQIPLQRLLFGTLPLVTLAAADQDGNRPQTLDVGTENLQDAGERNGDEHTRNPPDIAPKREGDKNDKGREIQLAALQAWVDDVAQNHLGADRQNSYIEDRSPIGCKLHQGHEDGQRGDDDRTDGRDEVEHKGQNTPEHGKIQSGDDSGKEEEHAGKGTEQGFENEILRNLAGDALKHDRHLHALALGNGCQQLGNYALPFQKEEEKEDINQCGHFGDTEKLIGDGGQAADGKTGPVDR</sequence>
<dbReference type="AlphaFoldDB" id="A0A644ZD92"/>